<evidence type="ECO:0000259" key="1">
    <source>
        <dbReference type="Pfam" id="PF04167"/>
    </source>
</evidence>
<dbReference type="Pfam" id="PF04167">
    <property type="entry name" value="DUF402"/>
    <property type="match status" value="1"/>
</dbReference>
<dbReference type="AlphaFoldDB" id="A0A853ASZ6"/>
<evidence type="ECO:0000313" key="2">
    <source>
        <dbReference type="EMBL" id="NYI85607.1"/>
    </source>
</evidence>
<dbReference type="SUPFAM" id="SSF159234">
    <property type="entry name" value="FomD-like"/>
    <property type="match status" value="1"/>
</dbReference>
<gene>
    <name evidence="2" type="ORF">HNR68_004237</name>
</gene>
<proteinExistence type="predicted"/>
<dbReference type="EMBL" id="JACCFJ010000001">
    <property type="protein sequence ID" value="NYI85607.1"/>
    <property type="molecule type" value="Genomic_DNA"/>
</dbReference>
<accession>A0A853ASZ6</accession>
<dbReference type="Proteomes" id="UP000587002">
    <property type="component" value="Unassembled WGS sequence"/>
</dbReference>
<dbReference type="Gene3D" id="2.40.380.10">
    <property type="entry name" value="FomD-like"/>
    <property type="match status" value="1"/>
</dbReference>
<dbReference type="InterPro" id="IPR007295">
    <property type="entry name" value="DUF402"/>
</dbReference>
<comment type="caution">
    <text evidence="2">The sequence shown here is derived from an EMBL/GenBank/DDBJ whole genome shotgun (WGS) entry which is preliminary data.</text>
</comment>
<keyword evidence="3" id="KW-1185">Reference proteome</keyword>
<protein>
    <recommendedName>
        <fullName evidence="1">DUF402 domain-containing protein</fullName>
    </recommendedName>
</protein>
<feature type="domain" description="DUF402" evidence="1">
    <location>
        <begin position="35"/>
        <end position="164"/>
    </location>
</feature>
<dbReference type="RefSeq" id="WP_179723485.1">
    <property type="nucleotide sequence ID" value="NZ_BAABFH010000001.1"/>
</dbReference>
<organism evidence="2 3">
    <name type="scientific">Saccharopolyspora hordei</name>
    <dbReference type="NCBI Taxonomy" id="1838"/>
    <lineage>
        <taxon>Bacteria</taxon>
        <taxon>Bacillati</taxon>
        <taxon>Actinomycetota</taxon>
        <taxon>Actinomycetes</taxon>
        <taxon>Pseudonocardiales</taxon>
        <taxon>Pseudonocardiaceae</taxon>
        <taxon>Saccharopolyspora</taxon>
    </lineage>
</organism>
<dbReference type="InterPro" id="IPR035930">
    <property type="entry name" value="FomD-like_sf"/>
</dbReference>
<evidence type="ECO:0000313" key="3">
    <source>
        <dbReference type="Proteomes" id="UP000587002"/>
    </source>
</evidence>
<name>A0A853ASZ6_9PSEU</name>
<reference evidence="2 3" key="1">
    <citation type="submission" date="2020-07" db="EMBL/GenBank/DDBJ databases">
        <title>Sequencing the genomes of 1000 actinobacteria strains.</title>
        <authorList>
            <person name="Klenk H.-P."/>
        </authorList>
    </citation>
    <scope>NUCLEOTIDE SEQUENCE [LARGE SCALE GENOMIC DNA]</scope>
    <source>
        <strain evidence="2 3">DSM 44065</strain>
    </source>
</reference>
<sequence>MTTQREIADQLGLPVHPPKVEVFDLVAGTNTDPKGHVRTVRHFHREPFGLYLARTMPGHPRLASFESWLLPDLGLRVTRWAWHPGHERDLDFYLDVVDVEVGEQQWRTLDRYLDVEVRDGRSADLLDVDEFVLAVQARLLDAATAQRAVERACAAVDGLARHGYQLSAWLRDSGIELSWRGQPLEDLVPGQRATTANPVTPAASADSICDEHWKVM</sequence>